<feature type="transmembrane region" description="Helical" evidence="1">
    <location>
        <begin position="20"/>
        <end position="37"/>
    </location>
</feature>
<evidence type="ECO:0000313" key="3">
    <source>
        <dbReference type="Proteomes" id="UP001172728"/>
    </source>
</evidence>
<comment type="caution">
    <text evidence="2">The sequence shown here is derived from an EMBL/GenBank/DDBJ whole genome shotgun (WGS) entry which is preliminary data.</text>
</comment>
<protein>
    <submittedName>
        <fullName evidence="2">Uncharacterized protein</fullName>
    </submittedName>
</protein>
<evidence type="ECO:0000313" key="2">
    <source>
        <dbReference type="EMBL" id="MDN4474332.1"/>
    </source>
</evidence>
<gene>
    <name evidence="2" type="ORF">QQX09_00530</name>
</gene>
<accession>A0ABT8G5C8</accession>
<keyword evidence="1" id="KW-1133">Transmembrane helix</keyword>
<keyword evidence="3" id="KW-1185">Reference proteome</keyword>
<name>A0ABT8G5C8_9MICO</name>
<feature type="transmembrane region" description="Helical" evidence="1">
    <location>
        <begin position="43"/>
        <end position="66"/>
    </location>
</feature>
<sequence length="178" mass="19865">MKRATTRLQRLWRTANSWEFWAAPASGLVAALVLLAGDWEIRAVSGIATWSFGVGVSLSIAVATLWKNTTDLIRSEPVGEIVRARDSDMDEVHDVFVVVHVYLAALVLWGLAGVMGGDLLKAPWVEIFLSLGVWLGFLGFAGFASALGHWWRFQRWNSRLLAIRDQGAREARLRRNPH</sequence>
<keyword evidence="1" id="KW-0812">Transmembrane</keyword>
<dbReference type="RefSeq" id="WP_301130757.1">
    <property type="nucleotide sequence ID" value="NZ_JAUHPW010000001.1"/>
</dbReference>
<feature type="transmembrane region" description="Helical" evidence="1">
    <location>
        <begin position="127"/>
        <end position="151"/>
    </location>
</feature>
<reference evidence="2" key="1">
    <citation type="submission" date="2023-06" db="EMBL/GenBank/DDBJ databases">
        <title>Sysu t00192.</title>
        <authorList>
            <person name="Gao L."/>
            <person name="Fang B.-Z."/>
            <person name="Li W.-J."/>
        </authorList>
    </citation>
    <scope>NUCLEOTIDE SEQUENCE</scope>
    <source>
        <strain evidence="2">SYSU T00192</strain>
    </source>
</reference>
<feature type="transmembrane region" description="Helical" evidence="1">
    <location>
        <begin position="95"/>
        <end position="115"/>
    </location>
</feature>
<dbReference type="EMBL" id="JAUHPW010000001">
    <property type="protein sequence ID" value="MDN4474332.1"/>
    <property type="molecule type" value="Genomic_DNA"/>
</dbReference>
<proteinExistence type="predicted"/>
<organism evidence="2 3">
    <name type="scientific">Demequina litoralis</name>
    <dbReference type="NCBI Taxonomy" id="3051660"/>
    <lineage>
        <taxon>Bacteria</taxon>
        <taxon>Bacillati</taxon>
        <taxon>Actinomycetota</taxon>
        <taxon>Actinomycetes</taxon>
        <taxon>Micrococcales</taxon>
        <taxon>Demequinaceae</taxon>
        <taxon>Demequina</taxon>
    </lineage>
</organism>
<keyword evidence="1" id="KW-0472">Membrane</keyword>
<evidence type="ECO:0000256" key="1">
    <source>
        <dbReference type="SAM" id="Phobius"/>
    </source>
</evidence>
<dbReference type="Proteomes" id="UP001172728">
    <property type="component" value="Unassembled WGS sequence"/>
</dbReference>